<reference evidence="1 2" key="1">
    <citation type="submission" date="2016-05" db="EMBL/GenBank/DDBJ databases">
        <title>Comparative analysis of secretome profiles of manganese(II)-oxidizing ascomycete fungi.</title>
        <authorList>
            <consortium name="DOE Joint Genome Institute"/>
            <person name="Zeiner C.A."/>
            <person name="Purvine S.O."/>
            <person name="Zink E.M."/>
            <person name="Wu S."/>
            <person name="Pasa-Tolic L."/>
            <person name="Chaput D.L."/>
            <person name="Haridas S."/>
            <person name="Grigoriev I.V."/>
            <person name="Santelli C.M."/>
            <person name="Hansel C.M."/>
        </authorList>
    </citation>
    <scope>NUCLEOTIDE SEQUENCE [LARGE SCALE GENOMIC DNA]</scope>
    <source>
        <strain evidence="1 2">AP3s5-JAC2a</strain>
    </source>
</reference>
<accession>A0A177BSW9</accession>
<name>A0A177BSW9_9PLEO</name>
<evidence type="ECO:0000313" key="2">
    <source>
        <dbReference type="Proteomes" id="UP000077069"/>
    </source>
</evidence>
<evidence type="ECO:0000313" key="1">
    <source>
        <dbReference type="EMBL" id="OAF98492.1"/>
    </source>
</evidence>
<gene>
    <name evidence="1" type="ORF">CC84DRAFT_1170066</name>
</gene>
<protein>
    <submittedName>
        <fullName evidence="1">Uncharacterized protein</fullName>
    </submittedName>
</protein>
<proteinExistence type="predicted"/>
<sequence length="58" mass="6382">MRDLCAAFEFLQKPHQTSKIGDDHTKDVVCDTLLDLTIGIKSRRVASPKGLSLVLGQD</sequence>
<dbReference type="Proteomes" id="UP000077069">
    <property type="component" value="Unassembled WGS sequence"/>
</dbReference>
<keyword evidence="2" id="KW-1185">Reference proteome</keyword>
<dbReference type="GeneID" id="28763317"/>
<feature type="non-terminal residue" evidence="1">
    <location>
        <position position="58"/>
    </location>
</feature>
<dbReference type="EMBL" id="KV441572">
    <property type="protein sequence ID" value="OAF98492.1"/>
    <property type="molecule type" value="Genomic_DNA"/>
</dbReference>
<dbReference type="AlphaFoldDB" id="A0A177BSW9"/>
<organism evidence="1 2">
    <name type="scientific">Paraphaeosphaeria sporulosa</name>
    <dbReference type="NCBI Taxonomy" id="1460663"/>
    <lineage>
        <taxon>Eukaryota</taxon>
        <taxon>Fungi</taxon>
        <taxon>Dikarya</taxon>
        <taxon>Ascomycota</taxon>
        <taxon>Pezizomycotina</taxon>
        <taxon>Dothideomycetes</taxon>
        <taxon>Pleosporomycetidae</taxon>
        <taxon>Pleosporales</taxon>
        <taxon>Massarineae</taxon>
        <taxon>Didymosphaeriaceae</taxon>
        <taxon>Paraphaeosphaeria</taxon>
    </lineage>
</organism>
<dbReference type="InParanoid" id="A0A177BSW9"/>
<dbReference type="RefSeq" id="XP_018028858.1">
    <property type="nucleotide sequence ID" value="XM_018179831.1"/>
</dbReference>